<dbReference type="NCBIfam" id="TIGR00254">
    <property type="entry name" value="GGDEF"/>
    <property type="match status" value="1"/>
</dbReference>
<dbReference type="SUPFAM" id="SSF109604">
    <property type="entry name" value="HD-domain/PDEase-like"/>
    <property type="match status" value="1"/>
</dbReference>
<evidence type="ECO:0000259" key="3">
    <source>
        <dbReference type="PROSITE" id="PS50887"/>
    </source>
</evidence>
<dbReference type="InterPro" id="IPR013976">
    <property type="entry name" value="HDOD"/>
</dbReference>
<evidence type="ECO:0000259" key="4">
    <source>
        <dbReference type="PROSITE" id="PS51833"/>
    </source>
</evidence>
<dbReference type="Gene3D" id="1.10.3210.10">
    <property type="entry name" value="Hypothetical protein af1432"/>
    <property type="match status" value="1"/>
</dbReference>
<dbReference type="SMART" id="SM00267">
    <property type="entry name" value="GGDEF"/>
    <property type="match status" value="1"/>
</dbReference>
<dbReference type="EC" id="2.7.7.65" evidence="1"/>
<dbReference type="SUPFAM" id="SSF55073">
    <property type="entry name" value="Nucleotide cyclase"/>
    <property type="match status" value="1"/>
</dbReference>
<dbReference type="PROSITE" id="PS50887">
    <property type="entry name" value="GGDEF"/>
    <property type="match status" value="1"/>
</dbReference>
<comment type="caution">
    <text evidence="5">The sequence shown here is derived from an EMBL/GenBank/DDBJ whole genome shotgun (WGS) entry which is preliminary data.</text>
</comment>
<dbReference type="InterPro" id="IPR050469">
    <property type="entry name" value="Diguanylate_Cyclase"/>
</dbReference>
<dbReference type="InterPro" id="IPR000160">
    <property type="entry name" value="GGDEF_dom"/>
</dbReference>
<gene>
    <name evidence="5" type="ORF">VA603_15315</name>
</gene>
<evidence type="ECO:0000313" key="6">
    <source>
        <dbReference type="Proteomes" id="UP001301653"/>
    </source>
</evidence>
<accession>A0ABU5V6D3</accession>
<reference evidence="5 6" key="1">
    <citation type="submission" date="2023-12" db="EMBL/GenBank/DDBJ databases">
        <title>Stenotrophomonas guangdongensis sp. nov., isolated from wilted pepper plants (Capsicum annuum).</title>
        <authorList>
            <person name="Qiu M."/>
            <person name="Li Y."/>
            <person name="Liu Q."/>
            <person name="Zhang X."/>
            <person name="Huang Y."/>
            <person name="Guo R."/>
            <person name="Hu M."/>
            <person name="Zhou J."/>
            <person name="Zhou X."/>
        </authorList>
    </citation>
    <scope>NUCLEOTIDE SEQUENCE [LARGE SCALE GENOMIC DNA]</scope>
    <source>
        <strain evidence="5 6">MH1</strain>
    </source>
</reference>
<proteinExistence type="predicted"/>
<organism evidence="5 6">
    <name type="scientific">Stenotrophomonas capsici</name>
    <dbReference type="NCBI Taxonomy" id="3110230"/>
    <lineage>
        <taxon>Bacteria</taxon>
        <taxon>Pseudomonadati</taxon>
        <taxon>Pseudomonadota</taxon>
        <taxon>Gammaproteobacteria</taxon>
        <taxon>Lysobacterales</taxon>
        <taxon>Lysobacteraceae</taxon>
        <taxon>Stenotrophomonas</taxon>
    </lineage>
</organism>
<dbReference type="PANTHER" id="PTHR45138">
    <property type="entry name" value="REGULATORY COMPONENTS OF SENSORY TRANSDUCTION SYSTEM"/>
    <property type="match status" value="1"/>
</dbReference>
<protein>
    <recommendedName>
        <fullName evidence="1">diguanylate cyclase</fullName>
        <ecNumber evidence="1">2.7.7.65</ecNumber>
    </recommendedName>
</protein>
<feature type="domain" description="HDOD" evidence="4">
    <location>
        <begin position="15"/>
        <end position="209"/>
    </location>
</feature>
<dbReference type="RefSeq" id="WP_132865133.1">
    <property type="nucleotide sequence ID" value="NZ_JAYFUH010000249.1"/>
</dbReference>
<dbReference type="Proteomes" id="UP001301653">
    <property type="component" value="Unassembled WGS sequence"/>
</dbReference>
<sequence length="503" mass="54873">MSPELNAALSLCRNLPSPPAIAVRLIELAQDPETDIATAADVIALDMGLSARMMRIANSPLYASRRRIENLGQALTMLGLNATLQLALGFSLSRALEDDARNAQLHEAVWRRGILSALGARYLGLAIGVRRLEELMLAGLLQDIGILALLQVRADSYPAILADATSNDGLLDHERALFDCTHADIGARLVEMWGLPHYLTHAIAHSEPPAEPADPFERCVALSGALAEMWLADDVDAARAHALNLVHTQLGLDSAQFEQVLQQMSQMLPEISALFDIPVPSPARITYLLDHASELMALRNLRELQDASASHRRADDFEAQARRLSEQAHLDALTGVLNRRQLEVVLEQEFTRASAAARPLSVAFIDLDDFKKINDQHGHLVGDQVLQAFASRLQGQLRGTDTVARFGGEEFVVLFPGANEQIAVEVIRRVLQVITQTPMAIVNEAPLYVTFSAGVATHGAYERFSDTRGLLQAADDVLYRSKNLGRNRVIARAPSPVSQPSAC</sequence>
<dbReference type="Pfam" id="PF00990">
    <property type="entry name" value="GGDEF"/>
    <property type="match status" value="1"/>
</dbReference>
<dbReference type="EMBL" id="JAYFUH010000249">
    <property type="protein sequence ID" value="MEA5668916.1"/>
    <property type="molecule type" value="Genomic_DNA"/>
</dbReference>
<name>A0ABU5V6D3_9GAMM</name>
<feature type="domain" description="GGDEF" evidence="3">
    <location>
        <begin position="358"/>
        <end position="494"/>
    </location>
</feature>
<dbReference type="PANTHER" id="PTHR45138:SF9">
    <property type="entry name" value="DIGUANYLATE CYCLASE DGCM-RELATED"/>
    <property type="match status" value="1"/>
</dbReference>
<dbReference type="InterPro" id="IPR043128">
    <property type="entry name" value="Rev_trsase/Diguanyl_cyclase"/>
</dbReference>
<evidence type="ECO:0000256" key="2">
    <source>
        <dbReference type="ARBA" id="ARBA00034247"/>
    </source>
</evidence>
<dbReference type="PROSITE" id="PS51833">
    <property type="entry name" value="HDOD"/>
    <property type="match status" value="1"/>
</dbReference>
<evidence type="ECO:0000313" key="5">
    <source>
        <dbReference type="EMBL" id="MEA5668916.1"/>
    </source>
</evidence>
<keyword evidence="6" id="KW-1185">Reference proteome</keyword>
<dbReference type="Gene3D" id="3.30.70.270">
    <property type="match status" value="1"/>
</dbReference>
<dbReference type="CDD" id="cd01949">
    <property type="entry name" value="GGDEF"/>
    <property type="match status" value="1"/>
</dbReference>
<dbReference type="InterPro" id="IPR029787">
    <property type="entry name" value="Nucleotide_cyclase"/>
</dbReference>
<comment type="catalytic activity">
    <reaction evidence="2">
        <text>2 GTP = 3',3'-c-di-GMP + 2 diphosphate</text>
        <dbReference type="Rhea" id="RHEA:24898"/>
        <dbReference type="ChEBI" id="CHEBI:33019"/>
        <dbReference type="ChEBI" id="CHEBI:37565"/>
        <dbReference type="ChEBI" id="CHEBI:58805"/>
        <dbReference type="EC" id="2.7.7.65"/>
    </reaction>
</comment>
<dbReference type="Pfam" id="PF08668">
    <property type="entry name" value="HDOD"/>
    <property type="match status" value="1"/>
</dbReference>
<evidence type="ECO:0000256" key="1">
    <source>
        <dbReference type="ARBA" id="ARBA00012528"/>
    </source>
</evidence>